<gene>
    <name evidence="4" type="ORF">FTUN_8141</name>
</gene>
<dbReference type="PANTHER" id="PTHR19879:SF9">
    <property type="entry name" value="TRANSCRIPTION INITIATION FACTOR TFIID SUBUNIT 5"/>
    <property type="match status" value="1"/>
</dbReference>
<organism evidence="4 5">
    <name type="scientific">Frigoriglobus tundricola</name>
    <dbReference type="NCBI Taxonomy" id="2774151"/>
    <lineage>
        <taxon>Bacteria</taxon>
        <taxon>Pseudomonadati</taxon>
        <taxon>Planctomycetota</taxon>
        <taxon>Planctomycetia</taxon>
        <taxon>Gemmatales</taxon>
        <taxon>Gemmataceae</taxon>
        <taxon>Frigoriglobus</taxon>
    </lineage>
</organism>
<name>A0A6M5Z4V5_9BACT</name>
<keyword evidence="1" id="KW-0853">WD repeat</keyword>
<dbReference type="AlphaFoldDB" id="A0A6M5Z4V5"/>
<dbReference type="SUPFAM" id="SSF50998">
    <property type="entry name" value="Quinoprotein alcohol dehydrogenase-like"/>
    <property type="match status" value="1"/>
</dbReference>
<protein>
    <recommendedName>
        <fullName evidence="6">Anaphase-promoting complex subunit 4 WD40 domain-containing protein</fullName>
    </recommendedName>
</protein>
<dbReference type="PROSITE" id="PS50294">
    <property type="entry name" value="WD_REPEATS_REGION"/>
    <property type="match status" value="1"/>
</dbReference>
<feature type="repeat" description="WD" evidence="1">
    <location>
        <begin position="474"/>
        <end position="510"/>
    </location>
</feature>
<evidence type="ECO:0000256" key="2">
    <source>
        <dbReference type="SAM" id="MobiDB-lite"/>
    </source>
</evidence>
<evidence type="ECO:0000256" key="3">
    <source>
        <dbReference type="SAM" id="SignalP"/>
    </source>
</evidence>
<accession>A0A6M5Z4V5</accession>
<feature type="repeat" description="WD" evidence="1">
    <location>
        <begin position="64"/>
        <end position="105"/>
    </location>
</feature>
<reference evidence="5" key="1">
    <citation type="submission" date="2020-05" db="EMBL/GenBank/DDBJ databases">
        <title>Frigoriglobus tundricola gen. nov., sp. nov., a psychrotolerant cellulolytic planctomycete of the family Gemmataceae with two divergent copies of 16S rRNA gene.</title>
        <authorList>
            <person name="Kulichevskaya I.S."/>
            <person name="Ivanova A.A."/>
            <person name="Naumoff D.G."/>
            <person name="Beletsky A.V."/>
            <person name="Rijpstra W.I.C."/>
            <person name="Sinninghe Damste J.S."/>
            <person name="Mardanov A.V."/>
            <person name="Ravin N.V."/>
            <person name="Dedysh S.N."/>
        </authorList>
    </citation>
    <scope>NUCLEOTIDE SEQUENCE [LARGE SCALE GENOMIC DNA]</scope>
    <source>
        <strain evidence="5">PL17</strain>
    </source>
</reference>
<dbReference type="Pfam" id="PF00400">
    <property type="entry name" value="WD40"/>
    <property type="match status" value="2"/>
</dbReference>
<feature type="region of interest" description="Disordered" evidence="2">
    <location>
        <begin position="24"/>
        <end position="50"/>
    </location>
</feature>
<dbReference type="InterPro" id="IPR011989">
    <property type="entry name" value="ARM-like"/>
</dbReference>
<proteinExistence type="predicted"/>
<keyword evidence="3" id="KW-0732">Signal</keyword>
<dbReference type="InterPro" id="IPR015943">
    <property type="entry name" value="WD40/YVTN_repeat-like_dom_sf"/>
</dbReference>
<evidence type="ECO:0000256" key="1">
    <source>
        <dbReference type="PROSITE-ProRule" id="PRU00221"/>
    </source>
</evidence>
<evidence type="ECO:0000313" key="4">
    <source>
        <dbReference type="EMBL" id="QJX00511.1"/>
    </source>
</evidence>
<dbReference type="Gene3D" id="1.25.10.10">
    <property type="entry name" value="Leucine-rich Repeat Variant"/>
    <property type="match status" value="1"/>
</dbReference>
<dbReference type="EMBL" id="CP053452">
    <property type="protein sequence ID" value="QJX00511.1"/>
    <property type="molecule type" value="Genomic_DNA"/>
</dbReference>
<feature type="compositionally biased region" description="Polar residues" evidence="2">
    <location>
        <begin position="28"/>
        <end position="38"/>
    </location>
</feature>
<feature type="chain" id="PRO_5026997193" description="Anaphase-promoting complex subunit 4 WD40 domain-containing protein" evidence="3">
    <location>
        <begin position="25"/>
        <end position="825"/>
    </location>
</feature>
<dbReference type="SUPFAM" id="SSF82171">
    <property type="entry name" value="DPP6 N-terminal domain-like"/>
    <property type="match status" value="1"/>
</dbReference>
<keyword evidence="5" id="KW-1185">Reference proteome</keyword>
<evidence type="ECO:0000313" key="5">
    <source>
        <dbReference type="Proteomes" id="UP000503447"/>
    </source>
</evidence>
<dbReference type="InterPro" id="IPR001680">
    <property type="entry name" value="WD40_rpt"/>
</dbReference>
<feature type="signal peptide" evidence="3">
    <location>
        <begin position="1"/>
        <end position="24"/>
    </location>
</feature>
<dbReference type="InterPro" id="IPR011047">
    <property type="entry name" value="Quinoprotein_ADH-like_sf"/>
</dbReference>
<dbReference type="KEGG" id="ftj:FTUN_8141"/>
<dbReference type="SMART" id="SM00320">
    <property type="entry name" value="WD40"/>
    <property type="match status" value="10"/>
</dbReference>
<sequence>MSAGRRPRFAAALLSIGLVGLSAAQEPPSRSNTPQGQTKDPPLVGPAQANGLPAGAIARLGHTRLRHADKPTCVAFAPDGKTFVTGGDDGTVRVWSVATGEQVHLIQKPGLGVTALQFTHGGKRLAVQFGTDGLIRFFDANTFRDLGSAPFVNRHLFDFSADGTYMATTDLAGNLTVTELANDLPKLELADAKRFAFHPDGKSIAVADTKGTITVYLLTGGKPTFTTKREGEVTGLAYSPNGTRLAVGTRTADGTGRIHLIEGRKENPVAVVAGVNLPKSWVGPDALACGTGTDAGVYDFSKKEWLSRIKNVSGEFAVSPDGTKLVATGDGLRVRLWALTSGKTLHTENDSVPEPALLAGSADGCTLFMLSADTAYHWPTNKEPVKPAGTLPGRAVAAAVGGGRLVVATPDAIVVYDEFDPTRPLPPSPTRTLKDSAGAKAVAASERGNRIAWSQDGGRVVITDATGTGARRELPVTTTSVFALAFNPAGDRLGVLGRDPFLRVWDVSAGAGEPKEVWKARIQRGQKGAVAFSPDGKLVTAVSTAQLAVFDAADGMKSDEYREPLYRAERSSEHGAIHHAAFSPDSRLLVVGSAGVYGRVEVWELVTHGMVRALTTGYGGTARLCVFPDGTRAASAGAEEAITVWDLTLRPSTQPKDTDLRAAWTALLSQDAATGYPAIKVFVAAGTRGAGFLADTLKPLLADERKIKEWVADLGSETFSVRENASKELVAQGSRALAVLSAAVKSDDPEVRDRAREVLGKLTVKGFSVPPHGLIDDQLRLFRVVQALEEIGSVEAKRVVETIAATGGRPGEEAKTVLARWKMKK</sequence>
<dbReference type="Gene3D" id="2.130.10.10">
    <property type="entry name" value="YVTN repeat-like/Quinoprotein amine dehydrogenase"/>
    <property type="match status" value="4"/>
</dbReference>
<evidence type="ECO:0008006" key="6">
    <source>
        <dbReference type="Google" id="ProtNLM"/>
    </source>
</evidence>
<dbReference type="PROSITE" id="PS50082">
    <property type="entry name" value="WD_REPEATS_2"/>
    <property type="match status" value="2"/>
</dbReference>
<dbReference type="PANTHER" id="PTHR19879">
    <property type="entry name" value="TRANSCRIPTION INITIATION FACTOR TFIID"/>
    <property type="match status" value="1"/>
</dbReference>
<dbReference type="Proteomes" id="UP000503447">
    <property type="component" value="Chromosome"/>
</dbReference>